<evidence type="ECO:0000313" key="8">
    <source>
        <dbReference type="Proteomes" id="UP000321944"/>
    </source>
</evidence>
<accession>A0A510KW28</accession>
<dbReference type="AlphaFoldDB" id="A0A510KW28"/>
<protein>
    <recommendedName>
        <fullName evidence="2">peptidylprolyl isomerase</fullName>
        <ecNumber evidence="2">5.2.1.8</ecNumber>
    </recommendedName>
</protein>
<dbReference type="Proteomes" id="UP000321944">
    <property type="component" value="Chromosome"/>
</dbReference>
<dbReference type="InterPro" id="IPR050245">
    <property type="entry name" value="PrsA_foldase"/>
</dbReference>
<evidence type="ECO:0000256" key="1">
    <source>
        <dbReference type="ARBA" id="ARBA00000971"/>
    </source>
</evidence>
<sequence>MNNKLKMGILTALCLFALSCGNGNGQSGKVLFESSDKKIKVYENEVNIELEKNLFSSGISQKDLTPDQIKQMKQSIIKNIALNRALAIKGKEEKLDKDKKYTENQDVIKEQLLASLTLVNEVNGKVNVTDEEAKKYYDANPAAFTLQEDTAKLQIIAFKATDSATASQVLKDVLANPNNFTTYARKYNANIPGVPENGETSEIPESRLGALGTAIKNVAAGQIVNSVVKVDNALYIVRVLEKNSKGVIPFEKVKETIKTQMRNQKRQIEQQNYLKSVSDEFKLSNMDDAIKNIK</sequence>
<dbReference type="EMBL" id="AP019841">
    <property type="protein sequence ID" value="BBM55779.1"/>
    <property type="molecule type" value="Genomic_DNA"/>
</dbReference>
<dbReference type="EC" id="5.2.1.8" evidence="2"/>
<feature type="domain" description="PpiC" evidence="6">
    <location>
        <begin position="128"/>
        <end position="255"/>
    </location>
</feature>
<dbReference type="Pfam" id="PF13145">
    <property type="entry name" value="Rotamase_2"/>
    <property type="match status" value="1"/>
</dbReference>
<name>A0A510KW28_9FUSO</name>
<dbReference type="PANTHER" id="PTHR47245:SF1">
    <property type="entry name" value="FOLDASE PROTEIN PRSA"/>
    <property type="match status" value="1"/>
</dbReference>
<evidence type="ECO:0000256" key="4">
    <source>
        <dbReference type="ARBA" id="ARBA00023110"/>
    </source>
</evidence>
<dbReference type="Gene3D" id="1.10.4030.10">
    <property type="entry name" value="Porin chaperone SurA, peptide-binding domain"/>
    <property type="match status" value="1"/>
</dbReference>
<evidence type="ECO:0000313" key="7">
    <source>
        <dbReference type="EMBL" id="BBM55779.1"/>
    </source>
</evidence>
<proteinExistence type="predicted"/>
<comment type="catalytic activity">
    <reaction evidence="1">
        <text>[protein]-peptidylproline (omega=180) = [protein]-peptidylproline (omega=0)</text>
        <dbReference type="Rhea" id="RHEA:16237"/>
        <dbReference type="Rhea" id="RHEA-COMP:10747"/>
        <dbReference type="Rhea" id="RHEA-COMP:10748"/>
        <dbReference type="ChEBI" id="CHEBI:83833"/>
        <dbReference type="ChEBI" id="CHEBI:83834"/>
        <dbReference type="EC" id="5.2.1.8"/>
    </reaction>
</comment>
<dbReference type="Gene3D" id="3.10.50.40">
    <property type="match status" value="1"/>
</dbReference>
<evidence type="ECO:0000256" key="3">
    <source>
        <dbReference type="ARBA" id="ARBA00022729"/>
    </source>
</evidence>
<keyword evidence="3" id="KW-0732">Signal</keyword>
<dbReference type="InterPro" id="IPR046357">
    <property type="entry name" value="PPIase_dom_sf"/>
</dbReference>
<organism evidence="7 8">
    <name type="scientific">Leptotrichia wadei</name>
    <dbReference type="NCBI Taxonomy" id="157687"/>
    <lineage>
        <taxon>Bacteria</taxon>
        <taxon>Fusobacteriati</taxon>
        <taxon>Fusobacteriota</taxon>
        <taxon>Fusobacteriia</taxon>
        <taxon>Fusobacteriales</taxon>
        <taxon>Leptotrichiaceae</taxon>
        <taxon>Leptotrichia</taxon>
    </lineage>
</organism>
<reference evidence="7 8" key="1">
    <citation type="submission" date="2019-07" db="EMBL/GenBank/DDBJ databases">
        <title>Complete Genome Sequence of Leptotrichia wadei Strain JMUB3936.</title>
        <authorList>
            <person name="Watanabe S."/>
            <person name="Cui L."/>
        </authorList>
    </citation>
    <scope>NUCLEOTIDE SEQUENCE [LARGE SCALE GENOMIC DNA]</scope>
    <source>
        <strain evidence="7 8">JMUB3936</strain>
    </source>
</reference>
<dbReference type="GO" id="GO:0003755">
    <property type="term" value="F:peptidyl-prolyl cis-trans isomerase activity"/>
    <property type="evidence" value="ECO:0007669"/>
    <property type="project" value="UniProtKB-KW"/>
</dbReference>
<gene>
    <name evidence="7" type="ORF">JMUB3936_2086</name>
</gene>
<dbReference type="RefSeq" id="WP_147004412.1">
    <property type="nucleotide sequence ID" value="NZ_AP019841.1"/>
</dbReference>
<evidence type="ECO:0000256" key="2">
    <source>
        <dbReference type="ARBA" id="ARBA00013194"/>
    </source>
</evidence>
<evidence type="ECO:0000256" key="5">
    <source>
        <dbReference type="ARBA" id="ARBA00023235"/>
    </source>
</evidence>
<dbReference type="SUPFAM" id="SSF109998">
    <property type="entry name" value="Triger factor/SurA peptide-binding domain-like"/>
    <property type="match status" value="1"/>
</dbReference>
<dbReference type="PROSITE" id="PS51257">
    <property type="entry name" value="PROKAR_LIPOPROTEIN"/>
    <property type="match status" value="1"/>
</dbReference>
<dbReference type="InterPro" id="IPR027304">
    <property type="entry name" value="Trigger_fact/SurA_dom_sf"/>
</dbReference>
<dbReference type="PANTHER" id="PTHR47245">
    <property type="entry name" value="PEPTIDYLPROLYL ISOMERASE"/>
    <property type="match status" value="1"/>
</dbReference>
<keyword evidence="4" id="KW-0697">Rotamase</keyword>
<dbReference type="OrthoDB" id="82234at2"/>
<evidence type="ECO:0000259" key="6">
    <source>
        <dbReference type="Pfam" id="PF13145"/>
    </source>
</evidence>
<keyword evidence="5" id="KW-0413">Isomerase</keyword>
<dbReference type="InterPro" id="IPR000297">
    <property type="entry name" value="PPIase_PpiC"/>
</dbReference>